<keyword evidence="2" id="KW-0732">Signal</keyword>
<feature type="chain" id="PRO_5047266199" description="Lipoprotein" evidence="2">
    <location>
        <begin position="28"/>
        <end position="235"/>
    </location>
</feature>
<organism evidence="3 4">
    <name type="scientific">Amnibacterium endophyticum</name>
    <dbReference type="NCBI Taxonomy" id="2109337"/>
    <lineage>
        <taxon>Bacteria</taxon>
        <taxon>Bacillati</taxon>
        <taxon>Actinomycetota</taxon>
        <taxon>Actinomycetes</taxon>
        <taxon>Micrococcales</taxon>
        <taxon>Microbacteriaceae</taxon>
        <taxon>Amnibacterium</taxon>
    </lineage>
</organism>
<evidence type="ECO:0000313" key="4">
    <source>
        <dbReference type="Proteomes" id="UP001597347"/>
    </source>
</evidence>
<feature type="signal peptide" evidence="2">
    <location>
        <begin position="1"/>
        <end position="27"/>
    </location>
</feature>
<evidence type="ECO:0008006" key="5">
    <source>
        <dbReference type="Google" id="ProtNLM"/>
    </source>
</evidence>
<protein>
    <recommendedName>
        <fullName evidence="5">Lipoprotein</fullName>
    </recommendedName>
</protein>
<dbReference type="Proteomes" id="UP001597347">
    <property type="component" value="Unassembled WGS sequence"/>
</dbReference>
<accession>A0ABW4LDK2</accession>
<feature type="compositionally biased region" description="Low complexity" evidence="1">
    <location>
        <begin position="40"/>
        <end position="57"/>
    </location>
</feature>
<evidence type="ECO:0000256" key="2">
    <source>
        <dbReference type="SAM" id="SignalP"/>
    </source>
</evidence>
<evidence type="ECO:0000256" key="1">
    <source>
        <dbReference type="SAM" id="MobiDB-lite"/>
    </source>
</evidence>
<name>A0ABW4LDK2_9MICO</name>
<keyword evidence="4" id="KW-1185">Reference proteome</keyword>
<evidence type="ECO:0000313" key="3">
    <source>
        <dbReference type="EMBL" id="MFD1721575.1"/>
    </source>
</evidence>
<dbReference type="PROSITE" id="PS51257">
    <property type="entry name" value="PROKAR_LIPOPROTEIN"/>
    <property type="match status" value="1"/>
</dbReference>
<dbReference type="EMBL" id="JBHUEA010000011">
    <property type="protein sequence ID" value="MFD1721575.1"/>
    <property type="molecule type" value="Genomic_DNA"/>
</dbReference>
<sequence>MRTTRKSLVAFAASGLLIAGLAGCAQQGNGNQTNPGAGTGATASESASATPSASPTPALETAIGGKTTQITLDPGFVEALNTLKLKPGVVGDATLKDGVLTFPITGGNVTYYDPSTGVRPYVQGEIDHQGSGLSLSAGGKKVELTNFVIDPGNDSHVNGDVSLNGKSVAKDVNLFRLDGSTLNPVTQDGDAYVLEGTTVYVSDDAAKLLNDTYGTDAVTGDLKVGIAKLTVTAAS</sequence>
<dbReference type="RefSeq" id="WP_377933938.1">
    <property type="nucleotide sequence ID" value="NZ_JBHUEA010000011.1"/>
</dbReference>
<feature type="region of interest" description="Disordered" evidence="1">
    <location>
        <begin position="32"/>
        <end position="57"/>
    </location>
</feature>
<proteinExistence type="predicted"/>
<gene>
    <name evidence="3" type="ORF">ACFSBI_08440</name>
</gene>
<comment type="caution">
    <text evidence="3">The sequence shown here is derived from an EMBL/GenBank/DDBJ whole genome shotgun (WGS) entry which is preliminary data.</text>
</comment>
<reference evidence="4" key="1">
    <citation type="journal article" date="2019" name="Int. J. Syst. Evol. Microbiol.">
        <title>The Global Catalogue of Microorganisms (GCM) 10K type strain sequencing project: providing services to taxonomists for standard genome sequencing and annotation.</title>
        <authorList>
            <consortium name="The Broad Institute Genomics Platform"/>
            <consortium name="The Broad Institute Genome Sequencing Center for Infectious Disease"/>
            <person name="Wu L."/>
            <person name="Ma J."/>
        </authorList>
    </citation>
    <scope>NUCLEOTIDE SEQUENCE [LARGE SCALE GENOMIC DNA]</scope>
    <source>
        <strain evidence="4">CGMCC 1.12471</strain>
    </source>
</reference>